<evidence type="ECO:0000256" key="4">
    <source>
        <dbReference type="ARBA" id="ARBA00022723"/>
    </source>
</evidence>
<evidence type="ECO:0000256" key="2">
    <source>
        <dbReference type="ARBA" id="ARBA00006153"/>
    </source>
</evidence>
<keyword evidence="6" id="KW-0464">Manganese</keyword>
<keyword evidence="5 10" id="KW-0378">Hydrolase</keyword>
<dbReference type="SUPFAM" id="SSF55031">
    <property type="entry name" value="Bacterial exopeptidase dimerisation domain"/>
    <property type="match status" value="1"/>
</dbReference>
<dbReference type="Pfam" id="PF01546">
    <property type="entry name" value="Peptidase_M20"/>
    <property type="match status" value="1"/>
</dbReference>
<comment type="similarity">
    <text evidence="2">Belongs to the peptidase M20 family.</text>
</comment>
<comment type="cofactor">
    <cofactor evidence="7">
        <name>Zn(2+)</name>
        <dbReference type="ChEBI" id="CHEBI:29105"/>
    </cofactor>
    <text evidence="7">Binds 2 Zn(2+) ions per subunit.</text>
</comment>
<dbReference type="CDD" id="cd03884">
    <property type="entry name" value="M20_bAS"/>
    <property type="match status" value="1"/>
</dbReference>
<keyword evidence="11" id="KW-1185">Reference proteome</keyword>
<protein>
    <submittedName>
        <fullName evidence="10">Allantoate amidohydrolase</fullName>
    </submittedName>
</protein>
<evidence type="ECO:0000256" key="7">
    <source>
        <dbReference type="PIRSR" id="PIRSR001235-1"/>
    </source>
</evidence>
<dbReference type="EMBL" id="QJUI01000021">
    <property type="protein sequence ID" value="TBU73459.1"/>
    <property type="molecule type" value="Genomic_DNA"/>
</dbReference>
<dbReference type="PIRSF" id="PIRSF001235">
    <property type="entry name" value="Amidase_carbamoylase"/>
    <property type="match status" value="1"/>
</dbReference>
<evidence type="ECO:0000256" key="8">
    <source>
        <dbReference type="PIRSR" id="PIRSR001235-2"/>
    </source>
</evidence>
<comment type="caution">
    <text evidence="10">The sequence shown here is derived from an EMBL/GenBank/DDBJ whole genome shotgun (WGS) entry which is preliminary data.</text>
</comment>
<dbReference type="GO" id="GO:0016813">
    <property type="term" value="F:hydrolase activity, acting on carbon-nitrogen (but not peptide) bonds, in linear amidines"/>
    <property type="evidence" value="ECO:0007669"/>
    <property type="project" value="InterPro"/>
</dbReference>
<dbReference type="NCBIfam" id="NF006775">
    <property type="entry name" value="PRK09290.2-5"/>
    <property type="match status" value="1"/>
</dbReference>
<dbReference type="Gene3D" id="3.30.70.360">
    <property type="match status" value="1"/>
</dbReference>
<accession>A0A4Q9QGT4</accession>
<evidence type="ECO:0000256" key="6">
    <source>
        <dbReference type="ARBA" id="ARBA00023211"/>
    </source>
</evidence>
<sequence>MSAMENLAAGSAGARVMARCDELAAISESADGLTRVYLSTEHQRANALVGEWMQAAGMRVWQDAVGNICGRYEGQSAGAQALLLGSHLDTVRNAGRYDGMLGVVAAIETVQHFHDCGMRLPLAIEIVGFADEEGTRFGITLLGSRGLTGSWPEGWVDQADANGVTVAQAMAAVGLDAADIPGAARKNSDFAAYLELHIEQGPCLEREQLALGVVTAINGARRLNCRFVGLAGHAGTVPMSHRKDALAAAAQWMVYIEAQTAQRDPQLVATVGSLQCHPGAVNVIPGEVALTLDVRGPEDQALADLLDDLLSQGEAIARQRGLAFHASQYYGIPATRCDDAMQASLAHVLTRVQGRSLSLPSGAGHDAIAMAERWPVGMLFVRCEGGVSHHPAEAVEVDDVALAIQACVDWVEVLALEPPQAKPAA</sequence>
<comment type="cofactor">
    <cofactor evidence="1">
        <name>Mn(2+)</name>
        <dbReference type="ChEBI" id="CHEBI:29035"/>
    </cofactor>
</comment>
<dbReference type="AlphaFoldDB" id="A0A4Q9QGT4"/>
<reference evidence="10 11" key="1">
    <citation type="submission" date="2018-06" db="EMBL/GenBank/DDBJ databases">
        <title>Three novel Pseudomonas species isolated from symptomatic oak.</title>
        <authorList>
            <person name="Bueno-Gonzalez V."/>
            <person name="Brady C."/>
        </authorList>
    </citation>
    <scope>NUCLEOTIDE SEQUENCE [LARGE SCALE GENOMIC DNA]</scope>
    <source>
        <strain evidence="10 11">P9A</strain>
    </source>
</reference>
<gene>
    <name evidence="10" type="primary">hpxK</name>
    <name evidence="10" type="ORF">DNK06_20830</name>
</gene>
<feature type="domain" description="Peptidase M20 dimerisation" evidence="9">
    <location>
        <begin position="217"/>
        <end position="309"/>
    </location>
</feature>
<dbReference type="Pfam" id="PF07687">
    <property type="entry name" value="M20_dimer"/>
    <property type="match status" value="1"/>
</dbReference>
<feature type="binding site" evidence="7">
    <location>
        <position position="98"/>
    </location>
    <ligand>
        <name>Zn(2+)</name>
        <dbReference type="ChEBI" id="CHEBI:29105"/>
        <label>1</label>
    </ligand>
</feature>
<feature type="binding site" evidence="7">
    <location>
        <position position="87"/>
    </location>
    <ligand>
        <name>Zn(2+)</name>
        <dbReference type="ChEBI" id="CHEBI:29105"/>
        <label>1</label>
    </ligand>
</feature>
<keyword evidence="7" id="KW-0862">Zinc</keyword>
<dbReference type="NCBIfam" id="TIGR01879">
    <property type="entry name" value="hydantase"/>
    <property type="match status" value="1"/>
</dbReference>
<dbReference type="InterPro" id="IPR010158">
    <property type="entry name" value="Amidase_Cbmase"/>
</dbReference>
<evidence type="ECO:0000256" key="5">
    <source>
        <dbReference type="ARBA" id="ARBA00022801"/>
    </source>
</evidence>
<dbReference type="NCBIfam" id="NF006773">
    <property type="entry name" value="PRK09290.2-2"/>
    <property type="match status" value="1"/>
</dbReference>
<name>A0A4Q9QGT4_9GAMM</name>
<comment type="subunit">
    <text evidence="3">Homodimer.</text>
</comment>
<feature type="binding site" evidence="8">
    <location>
        <position position="295"/>
    </location>
    <ligand>
        <name>allantoate</name>
        <dbReference type="ChEBI" id="CHEBI:17536"/>
    </ligand>
</feature>
<evidence type="ECO:0000313" key="10">
    <source>
        <dbReference type="EMBL" id="TBU73459.1"/>
    </source>
</evidence>
<evidence type="ECO:0000256" key="3">
    <source>
        <dbReference type="ARBA" id="ARBA00011738"/>
    </source>
</evidence>
<dbReference type="OrthoDB" id="9808195at2"/>
<keyword evidence="4 7" id="KW-0479">Metal-binding</keyword>
<feature type="binding site" evidence="7">
    <location>
        <position position="98"/>
    </location>
    <ligand>
        <name>Zn(2+)</name>
        <dbReference type="ChEBI" id="CHEBI:29105"/>
        <label>2</label>
    </ligand>
</feature>
<dbReference type="PANTHER" id="PTHR32494">
    <property type="entry name" value="ALLANTOATE DEIMINASE-RELATED"/>
    <property type="match status" value="1"/>
</dbReference>
<dbReference type="PANTHER" id="PTHR32494:SF19">
    <property type="entry name" value="ALLANTOATE DEIMINASE-RELATED"/>
    <property type="match status" value="1"/>
</dbReference>
<dbReference type="InterPro" id="IPR011650">
    <property type="entry name" value="Peptidase_M20_dimer"/>
</dbReference>
<evidence type="ECO:0000259" key="9">
    <source>
        <dbReference type="Pfam" id="PF07687"/>
    </source>
</evidence>
<dbReference type="RefSeq" id="WP_131181908.1">
    <property type="nucleotide sequence ID" value="NZ_QJUI01000021.1"/>
</dbReference>
<dbReference type="Proteomes" id="UP000292302">
    <property type="component" value="Unassembled WGS sequence"/>
</dbReference>
<feature type="binding site" evidence="7">
    <location>
        <position position="389"/>
    </location>
    <ligand>
        <name>Zn(2+)</name>
        <dbReference type="ChEBI" id="CHEBI:29105"/>
        <label>2</label>
    </ligand>
</feature>
<feature type="binding site" evidence="8">
    <location>
        <position position="222"/>
    </location>
    <ligand>
        <name>allantoate</name>
        <dbReference type="ChEBI" id="CHEBI:17536"/>
    </ligand>
</feature>
<organism evidence="10 11">
    <name type="scientific">Phytopseudomonas daroniae</name>
    <dbReference type="NCBI Taxonomy" id="2487519"/>
    <lineage>
        <taxon>Bacteria</taxon>
        <taxon>Pseudomonadati</taxon>
        <taxon>Pseudomonadota</taxon>
        <taxon>Gammaproteobacteria</taxon>
        <taxon>Pseudomonadales</taxon>
        <taxon>Pseudomonadaceae</taxon>
        <taxon>Phytopseudomonas</taxon>
    </lineage>
</organism>
<evidence type="ECO:0000313" key="11">
    <source>
        <dbReference type="Proteomes" id="UP000292302"/>
    </source>
</evidence>
<evidence type="ECO:0000256" key="1">
    <source>
        <dbReference type="ARBA" id="ARBA00001936"/>
    </source>
</evidence>
<dbReference type="SUPFAM" id="SSF53187">
    <property type="entry name" value="Zn-dependent exopeptidases"/>
    <property type="match status" value="1"/>
</dbReference>
<dbReference type="Gene3D" id="3.40.630.10">
    <property type="entry name" value="Zn peptidases"/>
    <property type="match status" value="1"/>
</dbReference>
<feature type="binding site" evidence="8">
    <location>
        <position position="282"/>
    </location>
    <ligand>
        <name>allantoate</name>
        <dbReference type="ChEBI" id="CHEBI:17536"/>
    </ligand>
</feature>
<dbReference type="InterPro" id="IPR002933">
    <property type="entry name" value="Peptidase_M20"/>
</dbReference>
<dbReference type="InterPro" id="IPR036264">
    <property type="entry name" value="Bact_exopeptidase_dim_dom"/>
</dbReference>
<feature type="binding site" evidence="7">
    <location>
        <position position="133"/>
    </location>
    <ligand>
        <name>Zn(2+)</name>
        <dbReference type="ChEBI" id="CHEBI:29105"/>
        <label>2</label>
    </ligand>
</feature>
<dbReference type="GO" id="GO:0046872">
    <property type="term" value="F:metal ion binding"/>
    <property type="evidence" value="ECO:0007669"/>
    <property type="project" value="UniProtKB-KW"/>
</dbReference>
<proteinExistence type="inferred from homology"/>
<feature type="binding site" evidence="7">
    <location>
        <position position="197"/>
    </location>
    <ligand>
        <name>Zn(2+)</name>
        <dbReference type="ChEBI" id="CHEBI:29105"/>
        <label>1</label>
    </ligand>
</feature>